<proteinExistence type="predicted"/>
<keyword evidence="1" id="KW-0732">Signal</keyword>
<sequence length="308" mass="34770">MRQDRTILLIFLLLSLPFSAWAAKSGDSFNIASDVHWDEIELRFEGICICPRPPPIYYEEGEIWEYWEPFLVEGTVSMANYSAYLGKQTGSSLIDELGGKNKSSDSVDIANESTFAQGHAYLFPMMYGFCKHKDYGMWWSEYDSMWQNDELSAIITPEAALYANKAMQMACMADAAAVNLGYPLDFMPWCIGSSGSAYPMTGHVDNDNIVQANNAVASRLLYKLNRLFMICDPADNLCGCNYTPVWIKSHYKMHVVRPDDRSPAYPVGKAAKFYDSGLNVPYRGAKGSNDEFLWVVYRKQRCCTCCDS</sequence>
<dbReference type="Proteomes" id="UP000539642">
    <property type="component" value="Unassembled WGS sequence"/>
</dbReference>
<dbReference type="Pfam" id="PF06834">
    <property type="entry name" value="TraU"/>
    <property type="match status" value="1"/>
</dbReference>
<dbReference type="RefSeq" id="WP_183351121.1">
    <property type="nucleotide sequence ID" value="NZ_JAFFQB010000002.1"/>
</dbReference>
<feature type="signal peptide" evidence="1">
    <location>
        <begin position="1"/>
        <end position="22"/>
    </location>
</feature>
<evidence type="ECO:0000313" key="2">
    <source>
        <dbReference type="EMBL" id="MBB5348410.1"/>
    </source>
</evidence>
<organism evidence="2 3">
    <name type="scientific">Desulfoprunum benzoelyticum</name>
    <dbReference type="NCBI Taxonomy" id="1506996"/>
    <lineage>
        <taxon>Bacteria</taxon>
        <taxon>Pseudomonadati</taxon>
        <taxon>Thermodesulfobacteriota</taxon>
        <taxon>Desulfobulbia</taxon>
        <taxon>Desulfobulbales</taxon>
        <taxon>Desulfobulbaceae</taxon>
        <taxon>Desulfoprunum</taxon>
    </lineage>
</organism>
<dbReference type="InterPro" id="IPR009649">
    <property type="entry name" value="TraU"/>
</dbReference>
<dbReference type="EMBL" id="JACHEO010000011">
    <property type="protein sequence ID" value="MBB5348410.1"/>
    <property type="molecule type" value="Genomic_DNA"/>
</dbReference>
<comment type="caution">
    <text evidence="2">The sequence shown here is derived from an EMBL/GenBank/DDBJ whole genome shotgun (WGS) entry which is preliminary data.</text>
</comment>
<evidence type="ECO:0000256" key="1">
    <source>
        <dbReference type="SAM" id="SignalP"/>
    </source>
</evidence>
<name>A0A840V3H7_9BACT</name>
<accession>A0A840V3H7</accession>
<evidence type="ECO:0000313" key="3">
    <source>
        <dbReference type="Proteomes" id="UP000539642"/>
    </source>
</evidence>
<reference evidence="2 3" key="1">
    <citation type="submission" date="2020-08" db="EMBL/GenBank/DDBJ databases">
        <title>Genomic Encyclopedia of Type Strains, Phase IV (KMG-IV): sequencing the most valuable type-strain genomes for metagenomic binning, comparative biology and taxonomic classification.</title>
        <authorList>
            <person name="Goeker M."/>
        </authorList>
    </citation>
    <scope>NUCLEOTIDE SEQUENCE [LARGE SCALE GENOMIC DNA]</scope>
    <source>
        <strain evidence="2 3">DSM 28570</strain>
    </source>
</reference>
<dbReference type="AlphaFoldDB" id="A0A840V3H7"/>
<gene>
    <name evidence="2" type="ORF">HNQ81_002145</name>
</gene>
<keyword evidence="3" id="KW-1185">Reference proteome</keyword>
<protein>
    <submittedName>
        <fullName evidence="2">Conjugal transfer pilus assembly protein TraU</fullName>
    </submittedName>
</protein>
<feature type="chain" id="PRO_5032633034" evidence="1">
    <location>
        <begin position="23"/>
        <end position="308"/>
    </location>
</feature>